<dbReference type="InterPro" id="IPR051363">
    <property type="entry name" value="RLR_Helicase"/>
</dbReference>
<feature type="domain" description="Helicase ATP-binding" evidence="21">
    <location>
        <begin position="319"/>
        <end position="512"/>
    </location>
</feature>
<dbReference type="PROSITE" id="PS51192">
    <property type="entry name" value="HELICASE_ATP_BIND_1"/>
    <property type="match status" value="1"/>
</dbReference>
<dbReference type="InterPro" id="IPR011545">
    <property type="entry name" value="DEAD/DEAH_box_helicase_dom"/>
</dbReference>
<dbReference type="GeneTree" id="ENSGT00940000153173"/>
<dbReference type="CDD" id="cd08819">
    <property type="entry name" value="CARD_MDA5_r2"/>
    <property type="match status" value="1"/>
</dbReference>
<keyword evidence="4" id="KW-0963">Cytoplasm</keyword>
<evidence type="ECO:0000313" key="24">
    <source>
        <dbReference type="Ensembl" id="ENSTNIP00000019599.1"/>
    </source>
</evidence>
<dbReference type="GO" id="GO:0140374">
    <property type="term" value="P:antiviral innate immune response"/>
    <property type="evidence" value="ECO:0007669"/>
    <property type="project" value="TreeGrafter"/>
</dbReference>
<evidence type="ECO:0000256" key="18">
    <source>
        <dbReference type="ARBA" id="ARBA00023118"/>
    </source>
</evidence>
<keyword evidence="7" id="KW-0399">Innate immunity</keyword>
<dbReference type="Pfam" id="PF11648">
    <property type="entry name" value="RIG-I_C-RD"/>
    <property type="match status" value="1"/>
</dbReference>
<evidence type="ECO:0000313" key="25">
    <source>
        <dbReference type="Proteomes" id="UP000007303"/>
    </source>
</evidence>
<dbReference type="GO" id="GO:0003724">
    <property type="term" value="F:RNA helicase activity"/>
    <property type="evidence" value="ECO:0007669"/>
    <property type="project" value="UniProtKB-EC"/>
</dbReference>
<dbReference type="GO" id="GO:0008270">
    <property type="term" value="F:zinc ion binding"/>
    <property type="evidence" value="ECO:0007669"/>
    <property type="project" value="TreeGrafter"/>
</dbReference>
<keyword evidence="9" id="KW-0677">Repeat</keyword>
<evidence type="ECO:0000256" key="15">
    <source>
        <dbReference type="ARBA" id="ARBA00022843"/>
    </source>
</evidence>
<proteinExistence type="inferred from homology"/>
<evidence type="ECO:0000256" key="19">
    <source>
        <dbReference type="ARBA" id="ARBA00049390"/>
    </source>
</evidence>
<dbReference type="InterPro" id="IPR021673">
    <property type="entry name" value="RLR_CTR"/>
</dbReference>
<dbReference type="InterPro" id="IPR038557">
    <property type="entry name" value="RLR_C_sf"/>
</dbReference>
<dbReference type="GO" id="GO:0039530">
    <property type="term" value="P:MDA-5 signaling pathway"/>
    <property type="evidence" value="ECO:0007669"/>
    <property type="project" value="TreeGrafter"/>
</dbReference>
<evidence type="ECO:0000256" key="3">
    <source>
        <dbReference type="ARBA" id="ARBA00012552"/>
    </source>
</evidence>
<keyword evidence="15" id="KW-0832">Ubl conjugation</keyword>
<dbReference type="Gene3D" id="2.170.150.30">
    <property type="entry name" value="RIG-I-like receptor, C-terminal regulatory domain"/>
    <property type="match status" value="1"/>
</dbReference>
<evidence type="ECO:0000256" key="11">
    <source>
        <dbReference type="ARBA" id="ARBA00022801"/>
    </source>
</evidence>
<evidence type="ECO:0000256" key="1">
    <source>
        <dbReference type="ARBA" id="ARBA00004496"/>
    </source>
</evidence>
<dbReference type="Pfam" id="PF00271">
    <property type="entry name" value="Helicase_C"/>
    <property type="match status" value="1"/>
</dbReference>
<protein>
    <recommendedName>
        <fullName evidence="3">RNA helicase</fullName>
        <ecNumber evidence="3">3.6.4.13</ecNumber>
    </recommendedName>
</protein>
<name>H3DGF5_TETNG</name>
<dbReference type="Ensembl" id="ENSTNIT00000019829.1">
    <property type="protein sequence ID" value="ENSTNIP00000019599.1"/>
    <property type="gene ID" value="ENSTNIG00000016500.1"/>
</dbReference>
<dbReference type="Gene3D" id="3.40.50.300">
    <property type="entry name" value="P-loop containing nucleotide triphosphate hydrolases"/>
    <property type="match status" value="2"/>
</dbReference>
<keyword evidence="13" id="KW-0862">Zinc</keyword>
<evidence type="ECO:0000256" key="4">
    <source>
        <dbReference type="ARBA" id="ARBA00022490"/>
    </source>
</evidence>
<evidence type="ECO:0000256" key="5">
    <source>
        <dbReference type="ARBA" id="ARBA00022499"/>
    </source>
</evidence>
<accession>H3DGF5</accession>
<keyword evidence="10" id="KW-0547">Nucleotide-binding</keyword>
<feature type="domain" description="Helicase C-terminal" evidence="22">
    <location>
        <begin position="677"/>
        <end position="853"/>
    </location>
</feature>
<dbReference type="SUPFAM" id="SSF52540">
    <property type="entry name" value="P-loop containing nucleoside triphosphate hydrolases"/>
    <property type="match status" value="1"/>
</dbReference>
<dbReference type="Gene3D" id="1.10.533.10">
    <property type="entry name" value="Death Domain, Fas"/>
    <property type="match status" value="2"/>
</dbReference>
<comment type="catalytic activity">
    <reaction evidence="19">
        <text>ATP + H2O = ADP + phosphate + H(+)</text>
        <dbReference type="Rhea" id="RHEA:13065"/>
        <dbReference type="ChEBI" id="CHEBI:15377"/>
        <dbReference type="ChEBI" id="CHEBI:15378"/>
        <dbReference type="ChEBI" id="CHEBI:30616"/>
        <dbReference type="ChEBI" id="CHEBI:43474"/>
        <dbReference type="ChEBI" id="CHEBI:456216"/>
        <dbReference type="EC" id="3.6.4.13"/>
    </reaction>
    <physiologicalReaction direction="left-to-right" evidence="19">
        <dbReference type="Rhea" id="RHEA:13066"/>
    </physiologicalReaction>
</comment>
<evidence type="ECO:0000256" key="12">
    <source>
        <dbReference type="ARBA" id="ARBA00022806"/>
    </source>
</evidence>
<comment type="similarity">
    <text evidence="2">Belongs to the helicase family. RLR subfamily.</text>
</comment>
<dbReference type="CDD" id="cd08818">
    <property type="entry name" value="CARD_MDA5_r1"/>
    <property type="match status" value="1"/>
</dbReference>
<dbReference type="OMA" id="TFCQMNP"/>
<dbReference type="Pfam" id="PF16739">
    <property type="entry name" value="CARD_2"/>
    <property type="match status" value="2"/>
</dbReference>
<dbReference type="Proteomes" id="UP000007303">
    <property type="component" value="Unassembled WGS sequence"/>
</dbReference>
<evidence type="ECO:0000256" key="7">
    <source>
        <dbReference type="ARBA" id="ARBA00022588"/>
    </source>
</evidence>
<evidence type="ECO:0000259" key="21">
    <source>
        <dbReference type="PROSITE" id="PS51192"/>
    </source>
</evidence>
<dbReference type="InterPro" id="IPR027417">
    <property type="entry name" value="P-loop_NTPase"/>
</dbReference>
<organism evidence="24 25">
    <name type="scientific">Tetraodon nigroviridis</name>
    <name type="common">Spotted green pufferfish</name>
    <name type="synonym">Chelonodon nigroviridis</name>
    <dbReference type="NCBI Taxonomy" id="99883"/>
    <lineage>
        <taxon>Eukaryota</taxon>
        <taxon>Metazoa</taxon>
        <taxon>Chordata</taxon>
        <taxon>Craniata</taxon>
        <taxon>Vertebrata</taxon>
        <taxon>Euteleostomi</taxon>
        <taxon>Actinopterygii</taxon>
        <taxon>Neopterygii</taxon>
        <taxon>Teleostei</taxon>
        <taxon>Neoteleostei</taxon>
        <taxon>Acanthomorphata</taxon>
        <taxon>Eupercaria</taxon>
        <taxon>Tetraodontiformes</taxon>
        <taxon>Tetradontoidea</taxon>
        <taxon>Tetraodontidae</taxon>
        <taxon>Tetraodon</taxon>
    </lineage>
</organism>
<evidence type="ECO:0000256" key="16">
    <source>
        <dbReference type="ARBA" id="ARBA00022859"/>
    </source>
</evidence>
<feature type="region of interest" description="Disordered" evidence="20">
    <location>
        <begin position="235"/>
        <end position="258"/>
    </location>
</feature>
<reference evidence="25" key="1">
    <citation type="journal article" date="2004" name="Nature">
        <title>Genome duplication in the teleost fish Tetraodon nigroviridis reveals the early vertebrate proto-karyotype.</title>
        <authorList>
            <person name="Jaillon O."/>
            <person name="Aury J.-M."/>
            <person name="Brunet F."/>
            <person name="Petit J.-L."/>
            <person name="Stange-Thomann N."/>
            <person name="Mauceli E."/>
            <person name="Bouneau L."/>
            <person name="Fischer C."/>
            <person name="Ozouf-Costaz C."/>
            <person name="Bernot A."/>
            <person name="Nicaud S."/>
            <person name="Jaffe D."/>
            <person name="Fisher S."/>
            <person name="Lutfalla G."/>
            <person name="Dossat C."/>
            <person name="Segurens B."/>
            <person name="Dasilva C."/>
            <person name="Salanoubat M."/>
            <person name="Levy M."/>
            <person name="Boudet N."/>
            <person name="Castellano S."/>
            <person name="Anthouard V."/>
            <person name="Jubin C."/>
            <person name="Castelli V."/>
            <person name="Katinka M."/>
            <person name="Vacherie B."/>
            <person name="Biemont C."/>
            <person name="Skalli Z."/>
            <person name="Cattolico L."/>
            <person name="Poulain J."/>
            <person name="De Berardinis V."/>
            <person name="Cruaud C."/>
            <person name="Duprat S."/>
            <person name="Brottier P."/>
            <person name="Coutanceau J.-P."/>
            <person name="Gouzy J."/>
            <person name="Parra G."/>
            <person name="Lardier G."/>
            <person name="Chapple C."/>
            <person name="McKernan K.J."/>
            <person name="McEwan P."/>
            <person name="Bosak S."/>
            <person name="Kellis M."/>
            <person name="Volff J.-N."/>
            <person name="Guigo R."/>
            <person name="Zody M.C."/>
            <person name="Mesirov J."/>
            <person name="Lindblad-Toh K."/>
            <person name="Birren B."/>
            <person name="Nusbaum C."/>
            <person name="Kahn D."/>
            <person name="Robinson-Rechavi M."/>
            <person name="Laudet V."/>
            <person name="Schachter V."/>
            <person name="Quetier F."/>
            <person name="Saurin W."/>
            <person name="Scarpelli C."/>
            <person name="Wincker P."/>
            <person name="Lander E.S."/>
            <person name="Weissenbach J."/>
            <person name="Roest Crollius H."/>
        </authorList>
    </citation>
    <scope>NUCLEOTIDE SEQUENCE [LARGE SCALE GENOMIC DNA]</scope>
</reference>
<evidence type="ECO:0000256" key="2">
    <source>
        <dbReference type="ARBA" id="ARBA00006866"/>
    </source>
</evidence>
<dbReference type="InterPro" id="IPR011029">
    <property type="entry name" value="DEATH-like_dom_sf"/>
</dbReference>
<feature type="domain" description="RLR CTR" evidence="23">
    <location>
        <begin position="869"/>
        <end position="997"/>
    </location>
</feature>
<dbReference type="PANTHER" id="PTHR14074">
    <property type="entry name" value="HELICASE WITH DEATH DOMAIN-RELATED"/>
    <property type="match status" value="1"/>
</dbReference>
<dbReference type="InterPro" id="IPR041204">
    <property type="entry name" value="RIG-I-like_C"/>
</dbReference>
<dbReference type="AlphaFoldDB" id="H3DGF5"/>
<dbReference type="EC" id="3.6.4.13" evidence="3"/>
<evidence type="ECO:0000256" key="17">
    <source>
        <dbReference type="ARBA" id="ARBA00022884"/>
    </source>
</evidence>
<evidence type="ECO:0000259" key="23">
    <source>
        <dbReference type="PROSITE" id="PS51789"/>
    </source>
</evidence>
<evidence type="ECO:0000256" key="9">
    <source>
        <dbReference type="ARBA" id="ARBA00022737"/>
    </source>
</evidence>
<dbReference type="InterPro" id="IPR014001">
    <property type="entry name" value="Helicase_ATP-bd"/>
</dbReference>
<dbReference type="Pfam" id="PF00270">
    <property type="entry name" value="DEAD"/>
    <property type="match status" value="1"/>
</dbReference>
<dbReference type="SMART" id="SM00490">
    <property type="entry name" value="HELICc"/>
    <property type="match status" value="1"/>
</dbReference>
<evidence type="ECO:0000256" key="10">
    <source>
        <dbReference type="ARBA" id="ARBA00022741"/>
    </source>
</evidence>
<dbReference type="GO" id="GO:0005737">
    <property type="term" value="C:cytoplasm"/>
    <property type="evidence" value="ECO:0007669"/>
    <property type="project" value="UniProtKB-SubCell"/>
</dbReference>
<keyword evidence="11" id="KW-0378">Hydrolase</keyword>
<keyword evidence="8" id="KW-0479">Metal-binding</keyword>
<evidence type="ECO:0000259" key="22">
    <source>
        <dbReference type="PROSITE" id="PS51194"/>
    </source>
</evidence>
<dbReference type="PANTHER" id="PTHR14074:SF14">
    <property type="entry name" value="INTERFERON-INDUCED HELICASE C DOMAIN-CONTAINING PROTEIN 1"/>
    <property type="match status" value="1"/>
</dbReference>
<keyword evidence="14" id="KW-0067">ATP-binding</keyword>
<dbReference type="STRING" id="99883.ENSTNIP00000019599"/>
<keyword evidence="16" id="KW-0391">Immunity</keyword>
<dbReference type="SMART" id="SM00487">
    <property type="entry name" value="DEXDc"/>
    <property type="match status" value="1"/>
</dbReference>
<dbReference type="GO" id="GO:0003725">
    <property type="term" value="F:double-stranded RNA binding"/>
    <property type="evidence" value="ECO:0007669"/>
    <property type="project" value="TreeGrafter"/>
</dbReference>
<keyword evidence="6" id="KW-0597">Phosphoprotein</keyword>
<dbReference type="InterPro" id="IPR031964">
    <property type="entry name" value="CARD_dom"/>
</dbReference>
<evidence type="ECO:0000256" key="13">
    <source>
        <dbReference type="ARBA" id="ARBA00022833"/>
    </source>
</evidence>
<sequence length="1002" mass="113493">FIMAADSDEIHERLIEYFMPRLRNLIVVQQVLDFLDFIEPDQKERIRQRNISRGNLAAADALITAVTQKPHQAGWFRAFVDALEQSGCGHAADYIQNKIPEPEVEAENDYCIRLIQLLSPSLVDMKTSAVCVQCLSQDLITEDDSENIEAATRNQGAKAGARELLGRIVRGRPGWFSKFLDILLKTEHKNLYSELTGGSPDCNKQDRQIKYLYEGPPAEQPSSVEVVQPDSDERLSLGQLHGSPDLSPAETEQMSQSLTETLSLTPGNLCKPSVLVGSKSQSGRHLRILGCSSSQPNGTRAGDEESEDIDLWDYQMEVARPALEGENIIICLPTGRGKTRVAVYVAKKHLESRKAKGKIGKVVVLVNQIPLVEQHYATEFLPFLKHTYKVERVSGDSQLKISFTDTVRKNDVIICTAQILENYLERSRTGEDEGVNLSDLSLIVIDECHHTQKGGVYNQIMVRYLMQKHKNIKLRKEQKPTAPLPQILGLTASPGVGSATKMAKAVEHILRICANLDASRIMTLPPGELKRDSKKDVIPVEDRKQDPFGNVIKKLMNTIHNHAHLRPNSDLGSQTYEQWVVQMEREAALAGDHKVRACAEHLRQYNEGLGLSNTFRMWDALNFLSKYHEEEMKKKTAPDEEHVIQITDTERFLFNLFKEYKEELQTLANNPEYENKSLSKLKTKVLQEFSTRLDARGIIFTKTRRGAIALTQWIRENSKFADMDVKPAYVIGGGDQSVVKPMTAAEQKDVLNKFRNGEVNLLIATSVAEEGLDIPKCNFVIRYGHVANEISMIQTEGRGRAEDSSYTVVDVKNSGVAEKETVNEYRKNMMDKAIEKIGALKHADYDKQIQEFQMQAIMEYMLRMKAKKQEDIKNENPSNVKFSCRSCSQEVCTGRDIEIMANIHRVNVTPQFRELFILKENTKLKNSLLDYETNGYIACGKCGQKWGSMMHFRGIQCPCLHVKHFVVTINGKKISKCQQWMDLPVRLSEFDYAEHCLFKYSY</sequence>
<evidence type="ECO:0000256" key="8">
    <source>
        <dbReference type="ARBA" id="ARBA00022723"/>
    </source>
</evidence>
<keyword evidence="17" id="KW-0694">RNA-binding</keyword>
<keyword evidence="12" id="KW-0347">Helicase</keyword>
<dbReference type="PROSITE" id="PS51194">
    <property type="entry name" value="HELICASE_CTER"/>
    <property type="match status" value="1"/>
</dbReference>
<evidence type="ECO:0000256" key="20">
    <source>
        <dbReference type="SAM" id="MobiDB-lite"/>
    </source>
</evidence>
<reference evidence="24" key="2">
    <citation type="submission" date="2025-08" db="UniProtKB">
        <authorList>
            <consortium name="Ensembl"/>
        </authorList>
    </citation>
    <scope>IDENTIFICATION</scope>
</reference>
<dbReference type="HOGENOM" id="CLU_006888_0_0_1"/>
<dbReference type="InParanoid" id="H3DGF5"/>
<keyword evidence="18" id="KW-0051">Antiviral defense</keyword>
<reference evidence="24" key="3">
    <citation type="submission" date="2025-09" db="UniProtKB">
        <authorList>
            <consortium name="Ensembl"/>
        </authorList>
    </citation>
    <scope>IDENTIFICATION</scope>
</reference>
<dbReference type="Gene3D" id="1.20.1320.30">
    <property type="match status" value="1"/>
</dbReference>
<dbReference type="GO" id="GO:0016787">
    <property type="term" value="F:hydrolase activity"/>
    <property type="evidence" value="ECO:0007669"/>
    <property type="project" value="UniProtKB-KW"/>
</dbReference>
<comment type="subcellular location">
    <subcellularLocation>
        <location evidence="1">Cytoplasm</location>
    </subcellularLocation>
</comment>
<dbReference type="InterPro" id="IPR001650">
    <property type="entry name" value="Helicase_C-like"/>
</dbReference>
<keyword evidence="25" id="KW-1185">Reference proteome</keyword>
<dbReference type="Pfam" id="PF18119">
    <property type="entry name" value="RIG-I_C"/>
    <property type="match status" value="1"/>
</dbReference>
<dbReference type="PROSITE" id="PS51789">
    <property type="entry name" value="RLR_CTR"/>
    <property type="match status" value="1"/>
</dbReference>
<keyword evidence="5" id="KW-1017">Isopeptide bond</keyword>
<dbReference type="GO" id="GO:0005524">
    <property type="term" value="F:ATP binding"/>
    <property type="evidence" value="ECO:0007669"/>
    <property type="project" value="UniProtKB-KW"/>
</dbReference>
<evidence type="ECO:0000256" key="6">
    <source>
        <dbReference type="ARBA" id="ARBA00022553"/>
    </source>
</evidence>
<evidence type="ECO:0000256" key="14">
    <source>
        <dbReference type="ARBA" id="ARBA00022840"/>
    </source>
</evidence>
<dbReference type="GO" id="GO:0003727">
    <property type="term" value="F:single-stranded RNA binding"/>
    <property type="evidence" value="ECO:0007669"/>
    <property type="project" value="TreeGrafter"/>
</dbReference>